<gene>
    <name evidence="1" type="ORF">O6H91_18G035400</name>
</gene>
<keyword evidence="2" id="KW-1185">Reference proteome</keyword>
<name>A0ACC2AZV4_DIPCM</name>
<protein>
    <submittedName>
        <fullName evidence="1">Uncharacterized protein</fullName>
    </submittedName>
</protein>
<proteinExistence type="predicted"/>
<evidence type="ECO:0000313" key="2">
    <source>
        <dbReference type="Proteomes" id="UP001162992"/>
    </source>
</evidence>
<comment type="caution">
    <text evidence="1">The sequence shown here is derived from an EMBL/GenBank/DDBJ whole genome shotgun (WGS) entry which is preliminary data.</text>
</comment>
<accession>A0ACC2AZV4</accession>
<dbReference type="EMBL" id="CM055109">
    <property type="protein sequence ID" value="KAJ7523034.1"/>
    <property type="molecule type" value="Genomic_DNA"/>
</dbReference>
<organism evidence="1 2">
    <name type="scientific">Diphasiastrum complanatum</name>
    <name type="common">Issler's clubmoss</name>
    <name type="synonym">Lycopodium complanatum</name>
    <dbReference type="NCBI Taxonomy" id="34168"/>
    <lineage>
        <taxon>Eukaryota</taxon>
        <taxon>Viridiplantae</taxon>
        <taxon>Streptophyta</taxon>
        <taxon>Embryophyta</taxon>
        <taxon>Tracheophyta</taxon>
        <taxon>Lycopodiopsida</taxon>
        <taxon>Lycopodiales</taxon>
        <taxon>Lycopodiaceae</taxon>
        <taxon>Lycopodioideae</taxon>
        <taxon>Diphasiastrum</taxon>
    </lineage>
</organism>
<dbReference type="Proteomes" id="UP001162992">
    <property type="component" value="Chromosome 18"/>
</dbReference>
<reference evidence="2" key="1">
    <citation type="journal article" date="2024" name="Proc. Natl. Acad. Sci. U.S.A.">
        <title>Extraordinary preservation of gene collinearity over three hundred million years revealed in homosporous lycophytes.</title>
        <authorList>
            <person name="Li C."/>
            <person name="Wickell D."/>
            <person name="Kuo L.Y."/>
            <person name="Chen X."/>
            <person name="Nie B."/>
            <person name="Liao X."/>
            <person name="Peng D."/>
            <person name="Ji J."/>
            <person name="Jenkins J."/>
            <person name="Williams M."/>
            <person name="Shu S."/>
            <person name="Plott C."/>
            <person name="Barry K."/>
            <person name="Rajasekar S."/>
            <person name="Grimwood J."/>
            <person name="Han X."/>
            <person name="Sun S."/>
            <person name="Hou Z."/>
            <person name="He W."/>
            <person name="Dai G."/>
            <person name="Sun C."/>
            <person name="Schmutz J."/>
            <person name="Leebens-Mack J.H."/>
            <person name="Li F.W."/>
            <person name="Wang L."/>
        </authorList>
    </citation>
    <scope>NUCLEOTIDE SEQUENCE [LARGE SCALE GENOMIC DNA]</scope>
    <source>
        <strain evidence="2">cv. PW_Plant_1</strain>
    </source>
</reference>
<sequence>MLYGASRRKLEESSAGCKMHMLKLESQESSLIPANDIKNAAIRACQYEPCTYESIKLPTAIPQREMLLIWIIHASQGFQTTMLFPLLVFMVEQFGMAGGSQQSIGQYAGILASLFPLAQFGTSWMWGAVSDRTGRKPWLAFGNIVSAVFALLLGLCKNYTAACTVRFLGGLFNGTTTITKSILGELCDESNQAKGFGMLNLAWGIGSVTGPVISGLLAQPCLQYGINHCPPFLQQYPFFLPCSVATAFSIAAVFASWSLKETNTQKLMYQQVACQNMELQDVIPSQDKIVYSLQPPEVKLENYYKVEKEIAGYVTDMESQSAMNFFANGVEQKDPKESEKLVSVALDDAKGGQACISKKDRSILLDRNVLLSSFCYSMIGLIFIITDELFPIFGAASTSVGGLGLSSSALGLILGEGGVVLFLYTLLLYPIVARNIGPLNCFRYGVILSVPLWILFPLSTILPSFPQLQWALLLAAMAARSVTACTTFTGVLILVSNSATPRSMGAVTGLSHSFCSFFRAIGPALGGMIWSYASKCAFPLHQFLAWLFVIVLSFCTFGLSFLLPPSLNRPKKSHLDM</sequence>
<evidence type="ECO:0000313" key="1">
    <source>
        <dbReference type="EMBL" id="KAJ7523034.1"/>
    </source>
</evidence>